<dbReference type="InParanoid" id="W4K823"/>
<accession>W4K823</accession>
<dbReference type="AlphaFoldDB" id="W4K823"/>
<reference evidence="2 3" key="1">
    <citation type="journal article" date="2012" name="New Phytol.">
        <title>Insight into trade-off between wood decay and parasitism from the genome of a fungal forest pathogen.</title>
        <authorList>
            <person name="Olson A."/>
            <person name="Aerts A."/>
            <person name="Asiegbu F."/>
            <person name="Belbahri L."/>
            <person name="Bouzid O."/>
            <person name="Broberg A."/>
            <person name="Canback B."/>
            <person name="Coutinho P.M."/>
            <person name="Cullen D."/>
            <person name="Dalman K."/>
            <person name="Deflorio G."/>
            <person name="van Diepen L.T."/>
            <person name="Dunand C."/>
            <person name="Duplessis S."/>
            <person name="Durling M."/>
            <person name="Gonthier P."/>
            <person name="Grimwood J."/>
            <person name="Fossdal C.G."/>
            <person name="Hansson D."/>
            <person name="Henrissat B."/>
            <person name="Hietala A."/>
            <person name="Himmelstrand K."/>
            <person name="Hoffmeister D."/>
            <person name="Hogberg N."/>
            <person name="James T.Y."/>
            <person name="Karlsson M."/>
            <person name="Kohler A."/>
            <person name="Kues U."/>
            <person name="Lee Y.H."/>
            <person name="Lin Y.C."/>
            <person name="Lind M."/>
            <person name="Lindquist E."/>
            <person name="Lombard V."/>
            <person name="Lucas S."/>
            <person name="Lunden K."/>
            <person name="Morin E."/>
            <person name="Murat C."/>
            <person name="Park J."/>
            <person name="Raffaello T."/>
            <person name="Rouze P."/>
            <person name="Salamov A."/>
            <person name="Schmutz J."/>
            <person name="Solheim H."/>
            <person name="Stahlberg J."/>
            <person name="Velez H."/>
            <person name="de Vries R.P."/>
            <person name="Wiebenga A."/>
            <person name="Woodward S."/>
            <person name="Yakovlev I."/>
            <person name="Garbelotto M."/>
            <person name="Martin F."/>
            <person name="Grigoriev I.V."/>
            <person name="Stenlid J."/>
        </authorList>
    </citation>
    <scope>NUCLEOTIDE SEQUENCE [LARGE SCALE GENOMIC DNA]</scope>
    <source>
        <strain evidence="2 3">TC 32-1</strain>
    </source>
</reference>
<proteinExistence type="predicted"/>
<feature type="compositionally biased region" description="Basic residues" evidence="1">
    <location>
        <begin position="95"/>
        <end position="105"/>
    </location>
</feature>
<keyword evidence="3" id="KW-1185">Reference proteome</keyword>
<dbReference type="EMBL" id="KI925459">
    <property type="protein sequence ID" value="ETW81216.1"/>
    <property type="molecule type" value="Genomic_DNA"/>
</dbReference>
<feature type="region of interest" description="Disordered" evidence="1">
    <location>
        <begin position="1"/>
        <end position="130"/>
    </location>
</feature>
<evidence type="ECO:0000256" key="1">
    <source>
        <dbReference type="SAM" id="MobiDB-lite"/>
    </source>
</evidence>
<sequence length="165" mass="18563">MTYGAAKITRIPSRRVPYRGEQDGGENRASLRGKSDLEDPEGGARTAQRTVREQGRWPRSEPSRRGQPGLAVSCQNWQHKYLDGAPPPEPDWIHSRARVQRRRRERSAQRIWQRKSLDHAPSPSPLTPSGDLLVYRAHEHDRSVDAKIDSGGARISTVVLIDTTA</sequence>
<dbReference type="Proteomes" id="UP000030671">
    <property type="component" value="Unassembled WGS sequence"/>
</dbReference>
<gene>
    <name evidence="2" type="ORF">HETIRDRAFT_102232</name>
</gene>
<dbReference type="GeneID" id="20665832"/>
<protein>
    <submittedName>
        <fullName evidence="2">Uncharacterized protein</fullName>
    </submittedName>
</protein>
<dbReference type="HOGENOM" id="CLU_1610978_0_0_1"/>
<organism evidence="2 3">
    <name type="scientific">Heterobasidion irregulare (strain TC 32-1)</name>
    <dbReference type="NCBI Taxonomy" id="747525"/>
    <lineage>
        <taxon>Eukaryota</taxon>
        <taxon>Fungi</taxon>
        <taxon>Dikarya</taxon>
        <taxon>Basidiomycota</taxon>
        <taxon>Agaricomycotina</taxon>
        <taxon>Agaricomycetes</taxon>
        <taxon>Russulales</taxon>
        <taxon>Bondarzewiaceae</taxon>
        <taxon>Heterobasidion</taxon>
        <taxon>Heterobasidion annosum species complex</taxon>
    </lineage>
</organism>
<feature type="compositionally biased region" description="Basic and acidic residues" evidence="1">
    <location>
        <begin position="50"/>
        <end position="64"/>
    </location>
</feature>
<evidence type="ECO:0000313" key="3">
    <source>
        <dbReference type="Proteomes" id="UP000030671"/>
    </source>
</evidence>
<dbReference type="KEGG" id="hir:HETIRDRAFT_102232"/>
<evidence type="ECO:0000313" key="2">
    <source>
        <dbReference type="EMBL" id="ETW81216.1"/>
    </source>
</evidence>
<name>W4K823_HETIT</name>
<dbReference type="RefSeq" id="XP_009547877.1">
    <property type="nucleotide sequence ID" value="XM_009549582.1"/>
</dbReference>